<evidence type="ECO:0000313" key="5">
    <source>
        <dbReference type="Proteomes" id="UP001139646"/>
    </source>
</evidence>
<keyword evidence="4" id="KW-0808">Transferase</keyword>
<dbReference type="Gene3D" id="3.30.70.270">
    <property type="match status" value="1"/>
</dbReference>
<evidence type="ECO:0000313" key="4">
    <source>
        <dbReference type="EMBL" id="MCI2284405.1"/>
    </source>
</evidence>
<keyword evidence="4" id="KW-0548">Nucleotidyltransferase</keyword>
<dbReference type="Proteomes" id="UP001139646">
    <property type="component" value="Unassembled WGS sequence"/>
</dbReference>
<dbReference type="SUPFAM" id="SSF55073">
    <property type="entry name" value="Nucleotide cyclase"/>
    <property type="match status" value="1"/>
</dbReference>
<keyword evidence="1" id="KW-0472">Membrane</keyword>
<protein>
    <submittedName>
        <fullName evidence="4">Diguanylate cyclase</fullName>
        <ecNumber evidence="4">2.7.7.65</ecNumber>
    </submittedName>
</protein>
<dbReference type="RefSeq" id="WP_242286840.1">
    <property type="nucleotide sequence ID" value="NZ_JAKKSL010000002.1"/>
</dbReference>
<dbReference type="PROSITE" id="PS50883">
    <property type="entry name" value="EAL"/>
    <property type="match status" value="1"/>
</dbReference>
<organism evidence="4 5">
    <name type="scientific">Colwellia maritima</name>
    <dbReference type="NCBI Taxonomy" id="2912588"/>
    <lineage>
        <taxon>Bacteria</taxon>
        <taxon>Pseudomonadati</taxon>
        <taxon>Pseudomonadota</taxon>
        <taxon>Gammaproteobacteria</taxon>
        <taxon>Alteromonadales</taxon>
        <taxon>Colwelliaceae</taxon>
        <taxon>Colwellia</taxon>
    </lineage>
</organism>
<dbReference type="PROSITE" id="PS50887">
    <property type="entry name" value="GGDEF"/>
    <property type="match status" value="1"/>
</dbReference>
<evidence type="ECO:0000259" key="3">
    <source>
        <dbReference type="PROSITE" id="PS50887"/>
    </source>
</evidence>
<dbReference type="EMBL" id="JAKKSL010000002">
    <property type="protein sequence ID" value="MCI2284405.1"/>
    <property type="molecule type" value="Genomic_DNA"/>
</dbReference>
<gene>
    <name evidence="4" type="ORF">L3081_14715</name>
</gene>
<accession>A0ABS9X2D4</accession>
<keyword evidence="1" id="KW-1133">Transmembrane helix</keyword>
<dbReference type="SMART" id="SM00267">
    <property type="entry name" value="GGDEF"/>
    <property type="match status" value="1"/>
</dbReference>
<feature type="transmembrane region" description="Helical" evidence="1">
    <location>
        <begin position="12"/>
        <end position="31"/>
    </location>
</feature>
<evidence type="ECO:0000256" key="1">
    <source>
        <dbReference type="SAM" id="Phobius"/>
    </source>
</evidence>
<dbReference type="InterPro" id="IPR001633">
    <property type="entry name" value="EAL_dom"/>
</dbReference>
<feature type="transmembrane region" description="Helical" evidence="1">
    <location>
        <begin position="192"/>
        <end position="210"/>
    </location>
</feature>
<keyword evidence="5" id="KW-1185">Reference proteome</keyword>
<dbReference type="InterPro" id="IPR043128">
    <property type="entry name" value="Rev_trsase/Diguanyl_cyclase"/>
</dbReference>
<feature type="domain" description="GGDEF" evidence="3">
    <location>
        <begin position="358"/>
        <end position="491"/>
    </location>
</feature>
<dbReference type="Pfam" id="PF00990">
    <property type="entry name" value="GGDEF"/>
    <property type="match status" value="1"/>
</dbReference>
<comment type="caution">
    <text evidence="4">The sequence shown here is derived from an EMBL/GenBank/DDBJ whole genome shotgun (WGS) entry which is preliminary data.</text>
</comment>
<dbReference type="PANTHER" id="PTHR33121:SF82">
    <property type="entry name" value="SIGNAL TRANSDUCTION PROTEIN CONTAINING A EAL DOMAIN"/>
    <property type="match status" value="1"/>
</dbReference>
<proteinExistence type="predicted"/>
<dbReference type="InterPro" id="IPR029787">
    <property type="entry name" value="Nucleotide_cyclase"/>
</dbReference>
<reference evidence="4" key="1">
    <citation type="submission" date="2022-01" db="EMBL/GenBank/DDBJ databases">
        <title>Colwellia maritima, isolated from seawater.</title>
        <authorList>
            <person name="Kristyanto S."/>
            <person name="Jung J."/>
            <person name="Jeon C.O."/>
        </authorList>
    </citation>
    <scope>NUCLEOTIDE SEQUENCE</scope>
    <source>
        <strain evidence="4">MSW7</strain>
    </source>
</reference>
<dbReference type="Gene3D" id="3.20.20.450">
    <property type="entry name" value="EAL domain"/>
    <property type="match status" value="1"/>
</dbReference>
<name>A0ABS9X2D4_9GAMM</name>
<dbReference type="EC" id="2.7.7.65" evidence="4"/>
<dbReference type="SUPFAM" id="SSF141868">
    <property type="entry name" value="EAL domain-like"/>
    <property type="match status" value="1"/>
</dbReference>
<dbReference type="GO" id="GO:0052621">
    <property type="term" value="F:diguanylate cyclase activity"/>
    <property type="evidence" value="ECO:0007669"/>
    <property type="project" value="UniProtKB-EC"/>
</dbReference>
<dbReference type="InterPro" id="IPR035919">
    <property type="entry name" value="EAL_sf"/>
</dbReference>
<keyword evidence="1" id="KW-0812">Transmembrane</keyword>
<sequence>MNGFLKPYLFRAILFSGLALILGLSLSYIVYKSSTKIEQNTYELVNKYIPILNSSNQIIEILIAQERNIYEYFVTQDNSLFLSKQNEFNQILTAQYLLITQQGSFTNESQLIAESQKQIELLFTKFHTTIQNRDQYDANDYWDELRVILAQISATRREITPVLETIKMETQKNVMSAKNATHKQVAKSHTMVVFYSFSIILLGALIAWYIRQSIVNNAKMNRLALFPHRNPNPILSINNKGNISFSNPACEALLLKLQYTNEEIHKLLPHNYSALCKKIIKSKLQSISVEQTIKQFVLQYNINYLPDINAYDIHIIDITERKIAEEKVKKLAFYHQVTHLPNQYKLDDDLISEIKRQKEFSLGIFSIRSFNELVTAYGVEVCNDLVLKFCQHLNNAFVNEFIFYHLNENHFALISRGENDKASLQRIAKQICHIAEKPLITQYGEFFIELDFGFCLYPTHGQDKNRLIKNAFSALSIAQANQHEYFSLFCSDLEHDITHNANMIDDLRNAITKDELFLVFQPQLNLAQQKITGIETLVRWKRNDNIVSPN</sequence>
<evidence type="ECO:0000259" key="2">
    <source>
        <dbReference type="PROSITE" id="PS50883"/>
    </source>
</evidence>
<dbReference type="InterPro" id="IPR000160">
    <property type="entry name" value="GGDEF_dom"/>
</dbReference>
<dbReference type="InterPro" id="IPR050706">
    <property type="entry name" value="Cyclic-di-GMP_PDE-like"/>
</dbReference>
<dbReference type="PANTHER" id="PTHR33121">
    <property type="entry name" value="CYCLIC DI-GMP PHOSPHODIESTERASE PDEF"/>
    <property type="match status" value="1"/>
</dbReference>
<feature type="domain" description="EAL" evidence="2">
    <location>
        <begin position="500"/>
        <end position="550"/>
    </location>
</feature>